<dbReference type="Pfam" id="PF00491">
    <property type="entry name" value="Arginase"/>
    <property type="match status" value="1"/>
</dbReference>
<dbReference type="PIRSF" id="PIRSF036979">
    <property type="entry name" value="Arginase"/>
    <property type="match status" value="1"/>
</dbReference>
<dbReference type="InterPro" id="IPR006035">
    <property type="entry name" value="Ureohydrolase"/>
</dbReference>
<dbReference type="CDD" id="cd09999">
    <property type="entry name" value="Arginase-like_1"/>
    <property type="match status" value="1"/>
</dbReference>
<organism evidence="5 6">
    <name type="scientific">Devosia albogilva</name>
    <dbReference type="NCBI Taxonomy" id="429726"/>
    <lineage>
        <taxon>Bacteria</taxon>
        <taxon>Pseudomonadati</taxon>
        <taxon>Pseudomonadota</taxon>
        <taxon>Alphaproteobacteria</taxon>
        <taxon>Hyphomicrobiales</taxon>
        <taxon>Devosiaceae</taxon>
        <taxon>Devosia</taxon>
    </lineage>
</organism>
<name>A0ABW5QII9_9HYPH</name>
<dbReference type="EC" id="3.5.3.-" evidence="5"/>
<evidence type="ECO:0000256" key="2">
    <source>
        <dbReference type="ARBA" id="ARBA00022801"/>
    </source>
</evidence>
<dbReference type="PRINTS" id="PR00116">
    <property type="entry name" value="ARGINASE"/>
</dbReference>
<dbReference type="Proteomes" id="UP001597521">
    <property type="component" value="Unassembled WGS sequence"/>
</dbReference>
<dbReference type="SUPFAM" id="SSF52768">
    <property type="entry name" value="Arginase/deacetylase"/>
    <property type="match status" value="1"/>
</dbReference>
<dbReference type="RefSeq" id="WP_386835587.1">
    <property type="nucleotide sequence ID" value="NZ_JBHUNP010000001.1"/>
</dbReference>
<dbReference type="GO" id="GO:0016787">
    <property type="term" value="F:hydrolase activity"/>
    <property type="evidence" value="ECO:0007669"/>
    <property type="project" value="UniProtKB-KW"/>
</dbReference>
<dbReference type="PANTHER" id="PTHR43782:SF3">
    <property type="entry name" value="ARGINASE"/>
    <property type="match status" value="1"/>
</dbReference>
<accession>A0ABW5QII9</accession>
<comment type="similarity">
    <text evidence="4">Belongs to the arginase family.</text>
</comment>
<evidence type="ECO:0000256" key="1">
    <source>
        <dbReference type="ARBA" id="ARBA00022723"/>
    </source>
</evidence>
<proteinExistence type="inferred from homology"/>
<dbReference type="EMBL" id="JBHUNP010000001">
    <property type="protein sequence ID" value="MFD2647361.1"/>
    <property type="molecule type" value="Genomic_DNA"/>
</dbReference>
<dbReference type="InterPro" id="IPR023696">
    <property type="entry name" value="Ureohydrolase_dom_sf"/>
</dbReference>
<keyword evidence="6" id="KW-1185">Reference proteome</keyword>
<evidence type="ECO:0000313" key="6">
    <source>
        <dbReference type="Proteomes" id="UP001597521"/>
    </source>
</evidence>
<dbReference type="Gene3D" id="3.40.800.10">
    <property type="entry name" value="Ureohydrolase domain"/>
    <property type="match status" value="1"/>
</dbReference>
<keyword evidence="1" id="KW-0479">Metal-binding</keyword>
<keyword evidence="3" id="KW-0464">Manganese</keyword>
<gene>
    <name evidence="5" type="ORF">ACFSX5_06060</name>
</gene>
<sequence>MPPANSREPGTRFAPQAFRDLGLHQALSPAKTTVVEARVYSDDRGRRVNVRNMQAIAEHAARLCQAIEVALSNDAFVLVLGGDCSLLIGSMLANAHRGSPALLFIDGHSDFYLPEQSHTGGAAGMDLALVMGWGPGELTNLAGKGPYVAPQRVAVLGNRAGLAIGSASLPALEETGVFYAPLQSLREIGVEQATRHALAKIRTVDEPYWVHLDVDVIDSALMPAVDSPQADGLTWQELETLLEVALDGNACGLQVTIYDPTCDPGFIAGKTLVEALVRVLAPRISSG</sequence>
<protein>
    <submittedName>
        <fullName evidence="5">Arginase family protein</fullName>
        <ecNumber evidence="5">3.5.3.-</ecNumber>
    </submittedName>
</protein>
<evidence type="ECO:0000256" key="3">
    <source>
        <dbReference type="ARBA" id="ARBA00023211"/>
    </source>
</evidence>
<reference evidence="6" key="1">
    <citation type="journal article" date="2019" name="Int. J. Syst. Evol. Microbiol.">
        <title>The Global Catalogue of Microorganisms (GCM) 10K type strain sequencing project: providing services to taxonomists for standard genome sequencing and annotation.</title>
        <authorList>
            <consortium name="The Broad Institute Genomics Platform"/>
            <consortium name="The Broad Institute Genome Sequencing Center for Infectious Disease"/>
            <person name="Wu L."/>
            <person name="Ma J."/>
        </authorList>
    </citation>
    <scope>NUCLEOTIDE SEQUENCE [LARGE SCALE GENOMIC DNA]</scope>
    <source>
        <strain evidence="6">CCM 7427</strain>
    </source>
</reference>
<comment type="caution">
    <text evidence="5">The sequence shown here is derived from an EMBL/GenBank/DDBJ whole genome shotgun (WGS) entry which is preliminary data.</text>
</comment>
<evidence type="ECO:0000313" key="5">
    <source>
        <dbReference type="EMBL" id="MFD2647361.1"/>
    </source>
</evidence>
<keyword evidence="2 5" id="KW-0378">Hydrolase</keyword>
<dbReference type="PROSITE" id="PS51409">
    <property type="entry name" value="ARGINASE_2"/>
    <property type="match status" value="1"/>
</dbReference>
<evidence type="ECO:0000256" key="4">
    <source>
        <dbReference type="PROSITE-ProRule" id="PRU00742"/>
    </source>
</evidence>
<dbReference type="PANTHER" id="PTHR43782">
    <property type="entry name" value="ARGINASE"/>
    <property type="match status" value="1"/>
</dbReference>